<gene>
    <name evidence="3" type="ORF">HW564_03200</name>
</gene>
<dbReference type="PRINTS" id="PR00412">
    <property type="entry name" value="EPOXHYDRLASE"/>
</dbReference>
<keyword evidence="1 3" id="KW-0378">Hydrolase</keyword>
<sequence>MQQRTVTAGVLEVSYLESGPADGWPCILSHGFPYDVQTYAEAAPLLAAAGARVILPWLRGYDPTRFLSPDTPRSGEQAALAADLRALMDALGIGRAVLGGYDWGGRASCIVAALWPDRVEALVSGNSYNIQNIPRSGEPETPEVEASFWYQYYFHSERGRRGLERDRRALARTLWRMWSPTWAFDAAEFERTAAAFDNPDFVEVVIHSYRHRFGLVPGDPAYAHIETQLVAQPKISVPTVAIDGDRDGVDTGTAGHAAQFTGPFDHRVFKGAGHNLPQERPRDWAQAVLDARAMARP</sequence>
<dbReference type="Gene3D" id="3.40.50.1820">
    <property type="entry name" value="alpha/beta hydrolase"/>
    <property type="match status" value="1"/>
</dbReference>
<evidence type="ECO:0000256" key="1">
    <source>
        <dbReference type="ARBA" id="ARBA00022801"/>
    </source>
</evidence>
<dbReference type="EMBL" id="JABXIY010000008">
    <property type="protein sequence ID" value="NVK95916.1"/>
    <property type="molecule type" value="Genomic_DNA"/>
</dbReference>
<evidence type="ECO:0000313" key="3">
    <source>
        <dbReference type="EMBL" id="NVK95916.1"/>
    </source>
</evidence>
<dbReference type="RefSeq" id="WP_011047236.1">
    <property type="nucleotide sequence ID" value="NZ_CP076685.1"/>
</dbReference>
<name>A0A850LCW9_9RHOB</name>
<dbReference type="InterPro" id="IPR000073">
    <property type="entry name" value="AB_hydrolase_1"/>
</dbReference>
<evidence type="ECO:0000313" key="4">
    <source>
        <dbReference type="Proteomes" id="UP000565723"/>
    </source>
</evidence>
<dbReference type="Proteomes" id="UP000565723">
    <property type="component" value="Unassembled WGS sequence"/>
</dbReference>
<accession>A0A850LCW9</accession>
<dbReference type="AlphaFoldDB" id="A0A850LCW9"/>
<comment type="caution">
    <text evidence="3">The sequence shown here is derived from an EMBL/GenBank/DDBJ whole genome shotgun (WGS) entry which is preliminary data.</text>
</comment>
<dbReference type="SUPFAM" id="SSF53474">
    <property type="entry name" value="alpha/beta-Hydrolases"/>
    <property type="match status" value="1"/>
</dbReference>
<feature type="domain" description="AB hydrolase-1" evidence="2">
    <location>
        <begin position="27"/>
        <end position="276"/>
    </location>
</feature>
<evidence type="ECO:0000259" key="2">
    <source>
        <dbReference type="Pfam" id="PF00561"/>
    </source>
</evidence>
<dbReference type="OMA" id="WYQYYFH"/>
<organism evidence="3 4">
    <name type="scientific">Ruegeria pomeroyi</name>
    <dbReference type="NCBI Taxonomy" id="89184"/>
    <lineage>
        <taxon>Bacteria</taxon>
        <taxon>Pseudomonadati</taxon>
        <taxon>Pseudomonadota</taxon>
        <taxon>Alphaproteobacteria</taxon>
        <taxon>Rhodobacterales</taxon>
        <taxon>Roseobacteraceae</taxon>
        <taxon>Ruegeria</taxon>
    </lineage>
</organism>
<protein>
    <submittedName>
        <fullName evidence="3">Alpha/beta hydrolase</fullName>
    </submittedName>
</protein>
<reference evidence="3 4" key="1">
    <citation type="journal article" date="2020" name="Proc. Natl. Acad. Sci. U.S.A.">
        <title>Ecological drivers of bacterial community assembly in synthetic phycospheres.</title>
        <authorList>
            <person name="Fu H."/>
            <person name="Uchimiya M."/>
            <person name="Gore J."/>
            <person name="Moran M.A."/>
        </authorList>
    </citation>
    <scope>NUCLEOTIDE SEQUENCE [LARGE SCALE GENOMIC DNA]</scope>
    <source>
        <strain evidence="3">HF-Din03</strain>
    </source>
</reference>
<proteinExistence type="predicted"/>
<dbReference type="GO" id="GO:0016787">
    <property type="term" value="F:hydrolase activity"/>
    <property type="evidence" value="ECO:0007669"/>
    <property type="project" value="UniProtKB-KW"/>
</dbReference>
<dbReference type="Pfam" id="PF00561">
    <property type="entry name" value="Abhydrolase_1"/>
    <property type="match status" value="1"/>
</dbReference>
<dbReference type="InterPro" id="IPR000639">
    <property type="entry name" value="Epox_hydrolase-like"/>
</dbReference>
<dbReference type="PANTHER" id="PTHR43329">
    <property type="entry name" value="EPOXIDE HYDROLASE"/>
    <property type="match status" value="1"/>
</dbReference>
<dbReference type="InterPro" id="IPR029058">
    <property type="entry name" value="AB_hydrolase_fold"/>
</dbReference>